<evidence type="ECO:0000313" key="1">
    <source>
        <dbReference type="EMBL" id="AKF12843.1"/>
    </source>
</evidence>
<proteinExistence type="predicted"/>
<name>A0A0F6SIQ1_9CAUD</name>
<keyword evidence="2" id="KW-1185">Reference proteome</keyword>
<reference evidence="1 2" key="1">
    <citation type="submission" date="2015-04" db="EMBL/GenBank/DDBJ databases">
        <authorList>
            <person name="Schouten J.T."/>
            <person name="Crockett J.T."/>
            <person name="Hodson T.S."/>
            <person name="Hyde J.R."/>
            <person name="Smith T.A."/>
            <person name="Merrill B.D."/>
            <person name="Crook M.B."/>
            <person name="Griffitts J.S."/>
            <person name="Burnett S.H."/>
            <person name="Grose J.H."/>
            <person name="Breakwell D.P."/>
        </authorList>
    </citation>
    <scope>NUCLEOTIDE SEQUENCE [LARGE SCALE GENOMIC DNA]</scope>
</reference>
<gene>
    <name evidence="1" type="ORF">PHIM7_297</name>
</gene>
<dbReference type="Proteomes" id="UP000221947">
    <property type="component" value="Segment"/>
</dbReference>
<sequence length="139" mass="16430">MKKKTQQFAWLFDRLNKAGRFTCETRNGVVYPEHWATWGLSVGSFYDRDTELLTDFIENFPGRKEDDYENGKKRLGKLLSELYHDGWIDRSIRGNQLEYIGEGQRWAYVYTMPAVYAKKILEGKLTPEEMARQYQGDRT</sequence>
<dbReference type="EMBL" id="KR052480">
    <property type="protein sequence ID" value="AKF12843.1"/>
    <property type="molecule type" value="Genomic_DNA"/>
</dbReference>
<accession>A0A0F6SIQ1</accession>
<organism evidence="1 2">
    <name type="scientific">Sinorhizobium phage phiM7</name>
    <dbReference type="NCBI Taxonomy" id="1647403"/>
    <lineage>
        <taxon>Viruses</taxon>
        <taxon>Duplodnaviria</taxon>
        <taxon>Heunggongvirae</taxon>
        <taxon>Uroviricota</taxon>
        <taxon>Caudoviricetes</taxon>
        <taxon>Emdodecavirus</taxon>
        <taxon>Emdodecavirus M7</taxon>
    </lineage>
</organism>
<protein>
    <submittedName>
        <fullName evidence="1">Uncharacterized protein</fullName>
    </submittedName>
</protein>
<evidence type="ECO:0000313" key="2">
    <source>
        <dbReference type="Proteomes" id="UP000221947"/>
    </source>
</evidence>